<dbReference type="EMBL" id="OX458932">
    <property type="protein sequence ID" value="CAI9086787.1"/>
    <property type="molecule type" value="Genomic_DNA"/>
</dbReference>
<feature type="transmembrane region" description="Helical" evidence="7">
    <location>
        <begin position="813"/>
        <end position="836"/>
    </location>
</feature>
<keyword evidence="5 7" id="KW-1133">Transmembrane helix</keyword>
<evidence type="ECO:0000256" key="5">
    <source>
        <dbReference type="ARBA" id="ARBA00022989"/>
    </source>
</evidence>
<dbReference type="Pfam" id="PF12704">
    <property type="entry name" value="MacB_PCD"/>
    <property type="match status" value="2"/>
</dbReference>
<proteinExistence type="inferred from homology"/>
<feature type="domain" description="MacB-like periplasmic core" evidence="9">
    <location>
        <begin position="23"/>
        <end position="232"/>
    </location>
</feature>
<keyword evidence="11" id="KW-1185">Reference proteome</keyword>
<feature type="transmembrane region" description="Helical" evidence="7">
    <location>
        <begin position="260"/>
        <end position="284"/>
    </location>
</feature>
<feature type="transmembrane region" description="Helical" evidence="7">
    <location>
        <begin position="480"/>
        <end position="504"/>
    </location>
</feature>
<feature type="transmembrane region" description="Helical" evidence="7">
    <location>
        <begin position="434"/>
        <end position="459"/>
    </location>
</feature>
<feature type="transmembrane region" description="Helical" evidence="7">
    <location>
        <begin position="764"/>
        <end position="793"/>
    </location>
</feature>
<feature type="transmembrane region" description="Helical" evidence="7">
    <location>
        <begin position="20"/>
        <end position="42"/>
    </location>
</feature>
<keyword evidence="4 7" id="KW-0812">Transmembrane</keyword>
<comment type="similarity">
    <text evidence="2">Belongs to the ABC-4 integral membrane protein family. LolC/E subfamily.</text>
</comment>
<feature type="transmembrane region" description="Helical" evidence="7">
    <location>
        <begin position="362"/>
        <end position="379"/>
    </location>
</feature>
<feature type="transmembrane region" description="Helical" evidence="7">
    <location>
        <begin position="407"/>
        <end position="428"/>
    </location>
</feature>
<organism evidence="10 11">
    <name type="scientific">Candidatus Methylacidiphilum fumarolicum</name>
    <dbReference type="NCBI Taxonomy" id="591154"/>
    <lineage>
        <taxon>Bacteria</taxon>
        <taxon>Pseudomonadati</taxon>
        <taxon>Verrucomicrobiota</taxon>
        <taxon>Methylacidiphilae</taxon>
        <taxon>Methylacidiphilales</taxon>
        <taxon>Methylacidiphilaceae</taxon>
        <taxon>Methylacidiphilum (ex Ratnadevi et al. 2023)</taxon>
    </lineage>
</organism>
<dbReference type="PANTHER" id="PTHR30489">
    <property type="entry name" value="LIPOPROTEIN-RELEASING SYSTEM TRANSMEMBRANE PROTEIN LOLE"/>
    <property type="match status" value="1"/>
</dbReference>
<dbReference type="InterPro" id="IPR003838">
    <property type="entry name" value="ABC3_permease_C"/>
</dbReference>
<comment type="subcellular location">
    <subcellularLocation>
        <location evidence="1">Cell membrane</location>
        <topology evidence="1">Multi-pass membrane protein</topology>
    </subcellularLocation>
</comment>
<accession>A0ABM9IGE2</accession>
<evidence type="ECO:0000256" key="1">
    <source>
        <dbReference type="ARBA" id="ARBA00004651"/>
    </source>
</evidence>
<evidence type="ECO:0000259" key="9">
    <source>
        <dbReference type="Pfam" id="PF12704"/>
    </source>
</evidence>
<dbReference type="PANTHER" id="PTHR30489:SF0">
    <property type="entry name" value="LIPOPROTEIN-RELEASING SYSTEM TRANSMEMBRANE PROTEIN LOLE"/>
    <property type="match status" value="1"/>
</dbReference>
<reference evidence="10" key="1">
    <citation type="submission" date="2023-03" db="EMBL/GenBank/DDBJ databases">
        <authorList>
            <person name="Cremers G."/>
            <person name="Picone N."/>
        </authorList>
    </citation>
    <scope>NUCLEOTIDE SEQUENCE</scope>
    <source>
        <strain evidence="10">Sample_alias</strain>
    </source>
</reference>
<evidence type="ECO:0000256" key="6">
    <source>
        <dbReference type="ARBA" id="ARBA00023136"/>
    </source>
</evidence>
<keyword evidence="6 7" id="KW-0472">Membrane</keyword>
<name>A0ABM9IGE2_9BACT</name>
<evidence type="ECO:0000256" key="3">
    <source>
        <dbReference type="ARBA" id="ARBA00022475"/>
    </source>
</evidence>
<evidence type="ECO:0000256" key="7">
    <source>
        <dbReference type="SAM" id="Phobius"/>
    </source>
</evidence>
<evidence type="ECO:0000313" key="10">
    <source>
        <dbReference type="EMBL" id="CAI9086787.1"/>
    </source>
</evidence>
<feature type="transmembrane region" description="Helical" evidence="7">
    <location>
        <begin position="723"/>
        <end position="743"/>
    </location>
</feature>
<feature type="domain" description="MacB-like periplasmic core" evidence="9">
    <location>
        <begin position="484"/>
        <end position="690"/>
    </location>
</feature>
<dbReference type="Pfam" id="PF02687">
    <property type="entry name" value="FtsX"/>
    <property type="match status" value="2"/>
</dbReference>
<feature type="domain" description="ABC3 transporter permease C-terminal" evidence="8">
    <location>
        <begin position="727"/>
        <end position="843"/>
    </location>
</feature>
<feature type="domain" description="ABC3 transporter permease C-terminal" evidence="8">
    <location>
        <begin position="265"/>
        <end position="389"/>
    </location>
</feature>
<protein>
    <submittedName>
        <fullName evidence="10">ABC-type antimicrobial peptide transport system,permease component</fullName>
    </submittedName>
</protein>
<evidence type="ECO:0000313" key="11">
    <source>
        <dbReference type="Proteomes" id="UP001161497"/>
    </source>
</evidence>
<sequence length="850" mass="94618">MGLLKIFVHHSFRYFISHPYLFLLNVFCIALGVANFVAIQLINHSALESFKASIDLVAGKANLEIVAESYPFDEKILADVLKKPSVEVATPILEQVSMLDKYPGEYLDVVGVDFLTDQPIRNFQLASGVNKKEDILDFLKDSRAVGINKKLGQRLGIKLGDTIHLRTPEGIVRLKVHSFLEMESGAIGSDEHLAVMDIANAQEIFHMPNKLTRISCLIKSQSNRMEIARALQEELPSSVMVQTPEKRTLKVEKMLGSFQLNLTALSLISLFVGMFIIYNTVLVGVVRRRSEIALLRCLGVGPKAIIIACLGESMLIGLIGIAIGIPAGYFLSTKLISWVSSSLTSLYLLSSIEHIFISPIQFILAVGMGLLAVGVASLFPSMEASKIPPSQAFSVATLEEKVHRFGLFWFLGVGLSLLLAFLFSYFSFKENLSVLSFGAALFTILSFAFLSPLVCQLIVRLSQPKHILLKLIMSHFSRSLHRNVLTVGALLTALAMVISVSIMIKSFRYTVDGWLKQSVRADLFVTTAANLVSGIHQSLSRDAEVLIENDNRIESVDRYYEFRSEFRNSPIKISSISFPVAAEKNNLEFRRGNPKELFRQATGSNRIFINESLSRKFGLKEGDVITLKTGLGMINFEIFGVFKDFTTEFGLVLLDRQTLIRFWNINTSNSLALYLKNPKEAQEVKKDLDKKLQAVGDYIVYSNEQLRTEIFRIFDQTFSITNLLKITSLLVSAAGIFFNLLILSSERSREIAVMRSIGASKSMVFTLVIGESGLVGIIASFLGVIAGFALAVVLTYVINRSFFGWTIDWSTPWAIIFWLPFAVLIIAIMASLLPAYQLSKDNIAKNLRME</sequence>
<feature type="transmembrane region" description="Helical" evidence="7">
    <location>
        <begin position="304"/>
        <end position="323"/>
    </location>
</feature>
<dbReference type="InterPro" id="IPR051447">
    <property type="entry name" value="Lipoprotein-release_system"/>
</dbReference>
<dbReference type="Proteomes" id="UP001161497">
    <property type="component" value="Chromosome"/>
</dbReference>
<evidence type="ECO:0000256" key="2">
    <source>
        <dbReference type="ARBA" id="ARBA00005236"/>
    </source>
</evidence>
<gene>
    <name evidence="10" type="primary">salY</name>
    <name evidence="10" type="ORF">MFUM_2483</name>
</gene>
<keyword evidence="3" id="KW-1003">Cell membrane</keyword>
<dbReference type="RefSeq" id="WP_009061876.1">
    <property type="nucleotide sequence ID" value="NZ_JAHXRZ010000004.1"/>
</dbReference>
<dbReference type="InterPro" id="IPR025857">
    <property type="entry name" value="MacB_PCD"/>
</dbReference>
<evidence type="ECO:0000256" key="4">
    <source>
        <dbReference type="ARBA" id="ARBA00022692"/>
    </source>
</evidence>
<evidence type="ECO:0000259" key="8">
    <source>
        <dbReference type="Pfam" id="PF02687"/>
    </source>
</evidence>